<feature type="binding site" evidence="8">
    <location>
        <position position="199"/>
    </location>
    <ligand>
        <name>3-phosphoshikimate</name>
        <dbReference type="ChEBI" id="CHEBI:145989"/>
    </ligand>
</feature>
<comment type="similarity">
    <text evidence="2 8">Belongs to the EPSP synthase family.</text>
</comment>
<comment type="catalytic activity">
    <reaction evidence="7">
        <text>3-phosphoshikimate + phosphoenolpyruvate = 5-O-(1-carboxyvinyl)-3-phosphoshikimate + phosphate</text>
        <dbReference type="Rhea" id="RHEA:21256"/>
        <dbReference type="ChEBI" id="CHEBI:43474"/>
        <dbReference type="ChEBI" id="CHEBI:57701"/>
        <dbReference type="ChEBI" id="CHEBI:58702"/>
        <dbReference type="ChEBI" id="CHEBI:145989"/>
        <dbReference type="EC" id="2.5.1.19"/>
    </reaction>
    <physiologicalReaction direction="left-to-right" evidence="7">
        <dbReference type="Rhea" id="RHEA:21257"/>
    </physiologicalReaction>
</comment>
<feature type="binding site" evidence="8">
    <location>
        <position position="24"/>
    </location>
    <ligand>
        <name>3-phosphoshikimate</name>
        <dbReference type="ChEBI" id="CHEBI:145989"/>
    </ligand>
</feature>
<feature type="domain" description="Enolpyruvate transferase" evidence="9">
    <location>
        <begin position="8"/>
        <end position="421"/>
    </location>
</feature>
<evidence type="ECO:0000256" key="7">
    <source>
        <dbReference type="ARBA" id="ARBA00044633"/>
    </source>
</evidence>
<evidence type="ECO:0000256" key="5">
    <source>
        <dbReference type="ARBA" id="ARBA00022679"/>
    </source>
</evidence>
<feature type="binding site" evidence="8">
    <location>
        <position position="173"/>
    </location>
    <ligand>
        <name>phosphoenolpyruvate</name>
        <dbReference type="ChEBI" id="CHEBI:58702"/>
    </ligand>
</feature>
<dbReference type="FunFam" id="3.65.10.10:FF:000004">
    <property type="entry name" value="3-phosphoshikimate 1-carboxyvinyltransferase"/>
    <property type="match status" value="1"/>
</dbReference>
<comment type="subcellular location">
    <subcellularLocation>
        <location evidence="8">Cytoplasm</location>
    </subcellularLocation>
</comment>
<feature type="binding site" evidence="8">
    <location>
        <position position="388"/>
    </location>
    <ligand>
        <name>phosphoenolpyruvate</name>
        <dbReference type="ChEBI" id="CHEBI:58702"/>
    </ligand>
</feature>
<evidence type="ECO:0000256" key="4">
    <source>
        <dbReference type="ARBA" id="ARBA00022605"/>
    </source>
</evidence>
<dbReference type="NCBIfam" id="TIGR01356">
    <property type="entry name" value="aroA"/>
    <property type="match status" value="1"/>
</dbReference>
<sequence>MKTSLTIKPIAYVQGKIDLPGSKSISNRALLISAISNGKTSLINLLDSHDTQFMLLALKNLGVHYILEKKNSICHIYGNGIDFKNNKKSSIFLGNAGTAIRSLVAVLSLVNNDFVITGDERMQERPIGDLVDCLKQGGAKIKYIQKKEGFPPVQTKGGFVGGKISIRGNISSQYLSALLIASPLAINDTTITVKKKLVSIPYIKMTLNIIQHFGIKIKHENYKTFYIKGQQTYRSPGTYYIESDLSSATYFLAAAAIKGKNIVLNNIYRNSIQGDIRFINVLQKMGAIIFWGENFVKCSKGKLCGIDMDMNDIPDAAMTIAMVALFANGTTTIRNIYNWRVKETDRLHAMSTELRKIGAIVIEGEDYISITPPKKFITSSINTYNDHRIAMCFSLISLSETSVNIIDPECVSKTFPNYFSVFNKISFYN</sequence>
<reference evidence="10" key="1">
    <citation type="submission" date="2024-06" db="EMBL/GenBank/DDBJ databases">
        <authorList>
            <person name="Manzano-Marin A."/>
            <person name="Manzano-Marin A."/>
            <person name="Alejandro Manzano Marin A."/>
        </authorList>
    </citation>
    <scope>NUCLEOTIDE SEQUENCE</scope>
    <source>
        <strain evidence="10">Ancorni-2928</strain>
    </source>
</reference>
<feature type="binding site" evidence="8">
    <location>
        <position position="342"/>
    </location>
    <ligand>
        <name>3-phosphoshikimate</name>
        <dbReference type="ChEBI" id="CHEBI:145989"/>
    </ligand>
</feature>
<comment type="pathway">
    <text evidence="1 8">Metabolic intermediate biosynthesis; chorismate biosynthesis; chorismate from D-erythrose 4-phosphate and phosphoenolpyruvate: step 6/7.</text>
</comment>
<dbReference type="PROSITE" id="PS00885">
    <property type="entry name" value="EPSP_SYNTHASE_2"/>
    <property type="match status" value="1"/>
</dbReference>
<dbReference type="GO" id="GO:0005737">
    <property type="term" value="C:cytoplasm"/>
    <property type="evidence" value="ECO:0007669"/>
    <property type="project" value="UniProtKB-SubCell"/>
</dbReference>
<feature type="binding site" evidence="8">
    <location>
        <position position="97"/>
    </location>
    <ligand>
        <name>phosphoenolpyruvate</name>
        <dbReference type="ChEBI" id="CHEBI:58702"/>
    </ligand>
</feature>
<feature type="binding site" evidence="8">
    <location>
        <position position="413"/>
    </location>
    <ligand>
        <name>phosphoenolpyruvate</name>
        <dbReference type="ChEBI" id="CHEBI:58702"/>
    </ligand>
</feature>
<feature type="binding site" evidence="8">
    <location>
        <position position="171"/>
    </location>
    <ligand>
        <name>3-phosphoshikimate</name>
        <dbReference type="ChEBI" id="CHEBI:145989"/>
    </ligand>
</feature>
<keyword evidence="5 8" id="KW-0808">Transferase</keyword>
<comment type="subunit">
    <text evidence="8">Monomer.</text>
</comment>
<feature type="binding site" evidence="8">
    <location>
        <position position="346"/>
    </location>
    <ligand>
        <name>phosphoenolpyruvate</name>
        <dbReference type="ChEBI" id="CHEBI:58702"/>
    </ligand>
</feature>
<evidence type="ECO:0000256" key="1">
    <source>
        <dbReference type="ARBA" id="ARBA00004811"/>
    </source>
</evidence>
<evidence type="ECO:0000313" key="10">
    <source>
        <dbReference type="EMBL" id="CAL4043078.1"/>
    </source>
</evidence>
<keyword evidence="6 8" id="KW-0057">Aromatic amino acid biosynthesis</keyword>
<dbReference type="InterPro" id="IPR023193">
    <property type="entry name" value="EPSP_synthase_CS"/>
</dbReference>
<dbReference type="PIRSF" id="PIRSF000505">
    <property type="entry name" value="EPSPS"/>
    <property type="match status" value="1"/>
</dbReference>
<feature type="binding site" evidence="8">
    <location>
        <position position="23"/>
    </location>
    <ligand>
        <name>3-phosphoshikimate</name>
        <dbReference type="ChEBI" id="CHEBI:145989"/>
    </ligand>
</feature>
<dbReference type="Pfam" id="PF00275">
    <property type="entry name" value="EPSP_synthase"/>
    <property type="match status" value="1"/>
</dbReference>
<gene>
    <name evidence="8 10" type="primary">aroA</name>
    <name evidence="10" type="ORF">BUANCORI2928_245</name>
</gene>
<dbReference type="GO" id="GO:0008652">
    <property type="term" value="P:amino acid biosynthetic process"/>
    <property type="evidence" value="ECO:0007669"/>
    <property type="project" value="UniProtKB-KW"/>
</dbReference>
<feature type="binding site" evidence="8">
    <location>
        <position position="173"/>
    </location>
    <ligand>
        <name>3-phosphoshikimate</name>
        <dbReference type="ChEBI" id="CHEBI:145989"/>
    </ligand>
</feature>
<dbReference type="HAMAP" id="MF_00210">
    <property type="entry name" value="EPSP_synth"/>
    <property type="match status" value="1"/>
</dbReference>
<dbReference type="Gene3D" id="3.65.10.10">
    <property type="entry name" value="Enolpyruvate transferase domain"/>
    <property type="match status" value="2"/>
</dbReference>
<feature type="binding site" evidence="8">
    <location>
        <position position="338"/>
    </location>
    <ligand>
        <name>3-phosphoshikimate</name>
        <dbReference type="ChEBI" id="CHEBI:145989"/>
    </ligand>
</feature>
<dbReference type="EMBL" id="OZ060371">
    <property type="protein sequence ID" value="CAL4043078.1"/>
    <property type="molecule type" value="Genomic_DNA"/>
</dbReference>
<feature type="binding site" evidence="8">
    <location>
        <position position="172"/>
    </location>
    <ligand>
        <name>3-phosphoshikimate</name>
        <dbReference type="ChEBI" id="CHEBI:145989"/>
    </ligand>
</feature>
<feature type="binding site" evidence="8">
    <location>
        <position position="28"/>
    </location>
    <ligand>
        <name>3-phosphoshikimate</name>
        <dbReference type="ChEBI" id="CHEBI:145989"/>
    </ligand>
</feature>
<evidence type="ECO:0000256" key="8">
    <source>
        <dbReference type="HAMAP-Rule" id="MF_00210"/>
    </source>
</evidence>
<protein>
    <recommendedName>
        <fullName evidence="8">3-phosphoshikimate 1-carboxyvinyltransferase</fullName>
        <ecNumber evidence="8">2.5.1.19</ecNumber>
    </recommendedName>
    <alternativeName>
        <fullName evidence="8">5-enolpyruvylshikimate-3-phosphate synthase</fullName>
        <shortName evidence="8">EPSP synthase</shortName>
        <shortName evidence="8">EPSPS</shortName>
    </alternativeName>
</protein>
<dbReference type="InterPro" id="IPR036968">
    <property type="entry name" value="Enolpyruvate_Tfrase_sf"/>
</dbReference>
<evidence type="ECO:0000256" key="3">
    <source>
        <dbReference type="ARBA" id="ARBA00022490"/>
    </source>
</evidence>
<dbReference type="EC" id="2.5.1.19" evidence="8"/>
<dbReference type="PROSITE" id="PS00104">
    <property type="entry name" value="EPSP_SYNTHASE_1"/>
    <property type="match status" value="1"/>
</dbReference>
<proteinExistence type="inferred from homology"/>
<dbReference type="RefSeq" id="WP_367680797.1">
    <property type="nucleotide sequence ID" value="NZ_OZ060371.1"/>
</dbReference>
<feature type="binding site" evidence="8">
    <location>
        <position position="315"/>
    </location>
    <ligand>
        <name>3-phosphoshikimate</name>
        <dbReference type="ChEBI" id="CHEBI:145989"/>
    </ligand>
</feature>
<feature type="binding site" evidence="8">
    <location>
        <position position="125"/>
    </location>
    <ligand>
        <name>phosphoenolpyruvate</name>
        <dbReference type="ChEBI" id="CHEBI:58702"/>
    </ligand>
</feature>
<name>A0AAT9IGL6_9GAMM</name>
<dbReference type="PANTHER" id="PTHR21090">
    <property type="entry name" value="AROM/DEHYDROQUINATE SYNTHASE"/>
    <property type="match status" value="1"/>
</dbReference>
<keyword evidence="3 8" id="KW-0963">Cytoplasm</keyword>
<feature type="active site" description="Proton acceptor" evidence="8">
    <location>
        <position position="315"/>
    </location>
</feature>
<dbReference type="AlphaFoldDB" id="A0AAT9IGL6"/>
<accession>A0AAT9IGL6</accession>
<dbReference type="SUPFAM" id="SSF55205">
    <property type="entry name" value="EPT/RTPC-like"/>
    <property type="match status" value="1"/>
</dbReference>
<dbReference type="GO" id="GO:0003866">
    <property type="term" value="F:3-phosphoshikimate 1-carboxyvinyltransferase activity"/>
    <property type="evidence" value="ECO:0007669"/>
    <property type="project" value="UniProtKB-UniRule"/>
</dbReference>
<dbReference type="InterPro" id="IPR001986">
    <property type="entry name" value="Enolpyruvate_Tfrase_dom"/>
</dbReference>
<dbReference type="CDD" id="cd01556">
    <property type="entry name" value="EPSP_synthase"/>
    <property type="match status" value="1"/>
</dbReference>
<evidence type="ECO:0000259" key="9">
    <source>
        <dbReference type="Pfam" id="PF00275"/>
    </source>
</evidence>
<dbReference type="GO" id="GO:0009423">
    <property type="term" value="P:chorismate biosynthetic process"/>
    <property type="evidence" value="ECO:0007669"/>
    <property type="project" value="UniProtKB-UniRule"/>
</dbReference>
<dbReference type="PANTHER" id="PTHR21090:SF5">
    <property type="entry name" value="PENTAFUNCTIONAL AROM POLYPEPTIDE"/>
    <property type="match status" value="1"/>
</dbReference>
<organism evidence="10">
    <name type="scientific">Buchnera aphidicola</name>
    <name type="common">Anoecia corni</name>
    <dbReference type="NCBI Taxonomy" id="2994477"/>
    <lineage>
        <taxon>Bacteria</taxon>
        <taxon>Pseudomonadati</taxon>
        <taxon>Pseudomonadota</taxon>
        <taxon>Gammaproteobacteria</taxon>
        <taxon>Enterobacterales</taxon>
        <taxon>Erwiniaceae</taxon>
        <taxon>Buchnera</taxon>
    </lineage>
</organism>
<feature type="binding site" evidence="8">
    <location>
        <position position="23"/>
    </location>
    <ligand>
        <name>phosphoenolpyruvate</name>
        <dbReference type="ChEBI" id="CHEBI:58702"/>
    </ligand>
</feature>
<dbReference type="InterPro" id="IPR013792">
    <property type="entry name" value="RNA3'P_cycl/enolpyr_Trfase_a/b"/>
</dbReference>
<keyword evidence="4 8" id="KW-0028">Amino-acid biosynthesis</keyword>
<evidence type="ECO:0000256" key="6">
    <source>
        <dbReference type="ARBA" id="ARBA00023141"/>
    </source>
</evidence>
<comment type="function">
    <text evidence="8">Catalyzes the transfer of the enolpyruvyl moiety of phosphoenolpyruvate (PEP) to the 5-hydroxyl of shikimate-3-phosphate (S3P) to produce enolpyruvyl shikimate-3-phosphate and inorganic phosphate.</text>
</comment>
<evidence type="ECO:0000256" key="2">
    <source>
        <dbReference type="ARBA" id="ARBA00009948"/>
    </source>
</evidence>
<dbReference type="FunFam" id="3.65.10.10:FF:000003">
    <property type="entry name" value="3-phosphoshikimate 1-carboxyvinyltransferase"/>
    <property type="match status" value="1"/>
</dbReference>
<dbReference type="InterPro" id="IPR006264">
    <property type="entry name" value="EPSP_synthase"/>
</dbReference>
<dbReference type="GO" id="GO:0009073">
    <property type="term" value="P:aromatic amino acid family biosynthetic process"/>
    <property type="evidence" value="ECO:0007669"/>
    <property type="project" value="UniProtKB-KW"/>
</dbReference>